<dbReference type="InterPro" id="IPR039361">
    <property type="entry name" value="Cyclin"/>
</dbReference>
<organism evidence="5 6">
    <name type="scientific">Amphimedon queenslandica</name>
    <name type="common">Sponge</name>
    <dbReference type="NCBI Taxonomy" id="400682"/>
    <lineage>
        <taxon>Eukaryota</taxon>
        <taxon>Metazoa</taxon>
        <taxon>Porifera</taxon>
        <taxon>Demospongiae</taxon>
        <taxon>Heteroscleromorpha</taxon>
        <taxon>Haplosclerida</taxon>
        <taxon>Niphatidae</taxon>
        <taxon>Amphimedon</taxon>
    </lineage>
</organism>
<dbReference type="EnsemblMetazoa" id="XM_011405747.2">
    <property type="protein sequence ID" value="XP_011404049.2"/>
    <property type="gene ID" value="LOC105312818"/>
</dbReference>
<keyword evidence="3" id="KW-0131">Cell cycle</keyword>
<dbReference type="Proteomes" id="UP000007879">
    <property type="component" value="Unassembled WGS sequence"/>
</dbReference>
<dbReference type="InterPro" id="IPR036915">
    <property type="entry name" value="Cyclin-like_sf"/>
</dbReference>
<evidence type="ECO:0000259" key="4">
    <source>
        <dbReference type="Pfam" id="PF00134"/>
    </source>
</evidence>
<dbReference type="Gene3D" id="1.10.472.10">
    <property type="entry name" value="Cyclin-like"/>
    <property type="match status" value="1"/>
</dbReference>
<dbReference type="SUPFAM" id="SSF47954">
    <property type="entry name" value="Cyclin-like"/>
    <property type="match status" value="1"/>
</dbReference>
<proteinExistence type="predicted"/>
<reference evidence="5" key="2">
    <citation type="submission" date="2024-06" db="UniProtKB">
        <authorList>
            <consortium name="EnsemblMetazoa"/>
        </authorList>
    </citation>
    <scope>IDENTIFICATION</scope>
</reference>
<protein>
    <recommendedName>
        <fullName evidence="4">Cyclin N-terminal domain-containing protein</fullName>
    </recommendedName>
</protein>
<keyword evidence="6" id="KW-1185">Reference proteome</keyword>
<dbReference type="InterPro" id="IPR006671">
    <property type="entry name" value="Cyclin_N"/>
</dbReference>
<evidence type="ECO:0000313" key="5">
    <source>
        <dbReference type="EnsemblMetazoa" id="XP_011404049.2"/>
    </source>
</evidence>
<evidence type="ECO:0000256" key="3">
    <source>
        <dbReference type="ARBA" id="ARBA00023306"/>
    </source>
</evidence>
<dbReference type="RefSeq" id="XP_011404049.2">
    <property type="nucleotide sequence ID" value="XM_011405747.2"/>
</dbReference>
<evidence type="ECO:0000256" key="1">
    <source>
        <dbReference type="ARBA" id="ARBA00022618"/>
    </source>
</evidence>
<name>A0AAN0ILL2_AMPQE</name>
<keyword evidence="2" id="KW-0195">Cyclin</keyword>
<dbReference type="GeneID" id="105312818"/>
<dbReference type="PROSITE" id="PS00292">
    <property type="entry name" value="CYCLINS"/>
    <property type="match status" value="1"/>
</dbReference>
<dbReference type="AlphaFoldDB" id="A0AAN0ILL2"/>
<accession>A0AAN0ILL2</accession>
<reference evidence="6" key="1">
    <citation type="journal article" date="2010" name="Nature">
        <title>The Amphimedon queenslandica genome and the evolution of animal complexity.</title>
        <authorList>
            <person name="Srivastava M."/>
            <person name="Simakov O."/>
            <person name="Chapman J."/>
            <person name="Fahey B."/>
            <person name="Gauthier M.E."/>
            <person name="Mitros T."/>
            <person name="Richards G.S."/>
            <person name="Conaco C."/>
            <person name="Dacre M."/>
            <person name="Hellsten U."/>
            <person name="Larroux C."/>
            <person name="Putnam N.H."/>
            <person name="Stanke M."/>
            <person name="Adamska M."/>
            <person name="Darling A."/>
            <person name="Degnan S.M."/>
            <person name="Oakley T.H."/>
            <person name="Plachetzki D.C."/>
            <person name="Zhai Y."/>
            <person name="Adamski M."/>
            <person name="Calcino A."/>
            <person name="Cummins S.F."/>
            <person name="Goodstein D.M."/>
            <person name="Harris C."/>
            <person name="Jackson D.J."/>
            <person name="Leys S.P."/>
            <person name="Shu S."/>
            <person name="Woodcroft B.J."/>
            <person name="Vervoort M."/>
            <person name="Kosik K.S."/>
            <person name="Manning G."/>
            <person name="Degnan B.M."/>
            <person name="Rokhsar D.S."/>
        </authorList>
    </citation>
    <scope>NUCLEOTIDE SEQUENCE [LARGE SCALE GENOMIC DNA]</scope>
</reference>
<dbReference type="GO" id="GO:0051301">
    <property type="term" value="P:cell division"/>
    <property type="evidence" value="ECO:0007669"/>
    <property type="project" value="UniProtKB-KW"/>
</dbReference>
<sequence>MALQYRHQTKVSQENMAGKLARPHFRVPELKARPALGSIQNNMIESNPPHVAMKQKPSLLKPVAPPSHLAPFMADPPVVHDEDDITEEHVIPESPSPESMDVVQISEAFSEQLQINDIDSQEPDNPQLCSEYAKDIYMYMRDIECQYHVPPTYMADQKHIDGRMRAILIDWLIQVHHRFTLLQETLYLTVSIIDRYLKVIF</sequence>
<dbReference type="PANTHER" id="PTHR10177">
    <property type="entry name" value="CYCLINS"/>
    <property type="match status" value="1"/>
</dbReference>
<feature type="domain" description="Cyclin N-terminal" evidence="4">
    <location>
        <begin position="135"/>
        <end position="198"/>
    </location>
</feature>
<dbReference type="InterPro" id="IPR048258">
    <property type="entry name" value="Cyclins_cyclin-box"/>
</dbReference>
<evidence type="ECO:0000256" key="2">
    <source>
        <dbReference type="ARBA" id="ARBA00023127"/>
    </source>
</evidence>
<dbReference type="Pfam" id="PF00134">
    <property type="entry name" value="Cyclin_N"/>
    <property type="match status" value="1"/>
</dbReference>
<dbReference type="KEGG" id="aqu:105312818"/>
<evidence type="ECO:0000313" key="6">
    <source>
        <dbReference type="Proteomes" id="UP000007879"/>
    </source>
</evidence>
<keyword evidence="1" id="KW-0132">Cell division</keyword>